<keyword evidence="1" id="KW-0812">Transmembrane</keyword>
<proteinExistence type="predicted"/>
<dbReference type="EnsemblMetazoa" id="CJA23402.1">
    <property type="protein sequence ID" value="CJA23402.1"/>
    <property type="gene ID" value="WBGene00178974"/>
</dbReference>
<keyword evidence="1" id="KW-0472">Membrane</keyword>
<dbReference type="AlphaFoldDB" id="A0A8R1I6R2"/>
<accession>A0A8R1I6R2</accession>
<reference evidence="3" key="1">
    <citation type="submission" date="2010-08" db="EMBL/GenBank/DDBJ databases">
        <authorList>
            <consortium name="Caenorhabditis japonica Sequencing Consortium"/>
            <person name="Wilson R.K."/>
        </authorList>
    </citation>
    <scope>NUCLEOTIDE SEQUENCE [LARGE SCALE GENOMIC DNA]</scope>
    <source>
        <strain evidence="3">DF5081</strain>
    </source>
</reference>
<feature type="transmembrane region" description="Helical" evidence="1">
    <location>
        <begin position="34"/>
        <end position="58"/>
    </location>
</feature>
<name>A0A8R1I6R2_CAEJA</name>
<keyword evidence="1" id="KW-1133">Transmembrane helix</keyword>
<protein>
    <submittedName>
        <fullName evidence="2">Uncharacterized protein</fullName>
    </submittedName>
</protein>
<evidence type="ECO:0000256" key="1">
    <source>
        <dbReference type="SAM" id="Phobius"/>
    </source>
</evidence>
<reference evidence="2" key="2">
    <citation type="submission" date="2022-06" db="UniProtKB">
        <authorList>
            <consortium name="EnsemblMetazoa"/>
        </authorList>
    </citation>
    <scope>IDENTIFICATION</scope>
    <source>
        <strain evidence="2">DF5081</strain>
    </source>
</reference>
<sequence>MKQEMGLLCFFASLITIIGNLSISKWKFCFPETVFLYFASFMDGFFYGASIDFLAVLFRYSYMPCEFYNVALH</sequence>
<evidence type="ECO:0000313" key="3">
    <source>
        <dbReference type="Proteomes" id="UP000005237"/>
    </source>
</evidence>
<keyword evidence="3" id="KW-1185">Reference proteome</keyword>
<organism evidence="2 3">
    <name type="scientific">Caenorhabditis japonica</name>
    <dbReference type="NCBI Taxonomy" id="281687"/>
    <lineage>
        <taxon>Eukaryota</taxon>
        <taxon>Metazoa</taxon>
        <taxon>Ecdysozoa</taxon>
        <taxon>Nematoda</taxon>
        <taxon>Chromadorea</taxon>
        <taxon>Rhabditida</taxon>
        <taxon>Rhabditina</taxon>
        <taxon>Rhabditomorpha</taxon>
        <taxon>Rhabditoidea</taxon>
        <taxon>Rhabditidae</taxon>
        <taxon>Peloderinae</taxon>
        <taxon>Caenorhabditis</taxon>
    </lineage>
</organism>
<evidence type="ECO:0000313" key="2">
    <source>
        <dbReference type="EnsemblMetazoa" id="CJA23402.1"/>
    </source>
</evidence>
<dbReference type="Proteomes" id="UP000005237">
    <property type="component" value="Unassembled WGS sequence"/>
</dbReference>